<keyword evidence="1" id="KW-0460">Magnesium</keyword>
<dbReference type="KEGG" id="ccz:CCALI_01110"/>
<reference evidence="3" key="1">
    <citation type="submission" date="2013-03" db="EMBL/GenBank/DDBJ databases">
        <title>Genome sequence of Chthonomonas calidirosea, the first sequenced genome from the Armatimonadetes phylum (formally candidate division OP10).</title>
        <authorList>
            <person name="Lee K.C.Y."/>
            <person name="Morgan X.C."/>
            <person name="Dunfield P.F."/>
            <person name="Tamas I."/>
            <person name="Houghton K.M."/>
            <person name="Vyssotski M."/>
            <person name="Ryan J.L.J."/>
            <person name="Lagutin K."/>
            <person name="McDonald I.R."/>
            <person name="Stott M.B."/>
        </authorList>
    </citation>
    <scope>NUCLEOTIDE SEQUENCE [LARGE SCALE GENOMIC DNA]</scope>
    <source>
        <strain evidence="3">DSM 23976 / ICMP 18418 / T49</strain>
    </source>
</reference>
<gene>
    <name evidence="2" type="ORF">CCALI_01110</name>
</gene>
<comment type="cofactor">
    <cofactor evidence="1">
        <name>Mg(2+)</name>
        <dbReference type="ChEBI" id="CHEBI:18420"/>
    </cofactor>
</comment>
<dbReference type="Gene3D" id="3.30.540.10">
    <property type="entry name" value="Fructose-1,6-Bisphosphatase, subunit A, domain 1"/>
    <property type="match status" value="1"/>
</dbReference>
<dbReference type="PANTHER" id="PTHR20854">
    <property type="entry name" value="INOSITOL MONOPHOSPHATASE"/>
    <property type="match status" value="1"/>
</dbReference>
<dbReference type="GO" id="GO:0007165">
    <property type="term" value="P:signal transduction"/>
    <property type="evidence" value="ECO:0007669"/>
    <property type="project" value="TreeGrafter"/>
</dbReference>
<proteinExistence type="predicted"/>
<dbReference type="Gene3D" id="3.40.190.80">
    <property type="match status" value="1"/>
</dbReference>
<sequence>MTPQETIRALAAHVKAAVYPNLGTWRARKVTGTASSGDATFDIDDIAEAAVEQFLHEHNVNVAYYSEDRGLVHPFPDRSPEGILIIDPIDGTRSAIAGLEACVVSVAWADYCEAPTLSDVRYAAIAEIKGSYLFSAERGGGACILNEAGQQVLPTLSPTTEVANMAWTLEVVGAPLDLVFRAVSDMASQTTLKGGFFILNSSAYELTRLLTGQLAGVVDVRNRLLKDFPQTREAFVRYGGGRPLSLYGYDVAAAALIAQEAGCVLSDAWGRSLADWKLLDTTEANFGSLIAASNPTLHTRLLEAVEEGFARLRREGLNR</sequence>
<keyword evidence="2" id="KW-0378">Hydrolase</keyword>
<dbReference type="PANTHER" id="PTHR20854:SF4">
    <property type="entry name" value="INOSITOL-1-MONOPHOSPHATASE-RELATED"/>
    <property type="match status" value="1"/>
</dbReference>
<dbReference type="RefSeq" id="WP_016482477.1">
    <property type="nucleotide sequence ID" value="NC_021487.1"/>
</dbReference>
<feature type="binding site" evidence="1">
    <location>
        <position position="67"/>
    </location>
    <ligand>
        <name>Mg(2+)</name>
        <dbReference type="ChEBI" id="CHEBI:18420"/>
        <label>1</label>
        <note>catalytic</note>
    </ligand>
</feature>
<dbReference type="InterPro" id="IPR000760">
    <property type="entry name" value="Inositol_monophosphatase-like"/>
</dbReference>
<dbReference type="OrthoDB" id="9772456at2"/>
<dbReference type="GO" id="GO:0046872">
    <property type="term" value="F:metal ion binding"/>
    <property type="evidence" value="ECO:0007669"/>
    <property type="project" value="UniProtKB-KW"/>
</dbReference>
<keyword evidence="1" id="KW-0479">Metal-binding</keyword>
<evidence type="ECO:0000256" key="1">
    <source>
        <dbReference type="PIRSR" id="PIRSR600760-2"/>
    </source>
</evidence>
<dbReference type="GO" id="GO:0006020">
    <property type="term" value="P:inositol metabolic process"/>
    <property type="evidence" value="ECO:0007669"/>
    <property type="project" value="TreeGrafter"/>
</dbReference>
<dbReference type="SUPFAM" id="SSF56655">
    <property type="entry name" value="Carbohydrate phosphatase"/>
    <property type="match status" value="1"/>
</dbReference>
<feature type="binding site" evidence="1">
    <location>
        <position position="90"/>
    </location>
    <ligand>
        <name>Mg(2+)</name>
        <dbReference type="ChEBI" id="CHEBI:18420"/>
        <label>2</label>
    </ligand>
</feature>
<name>S0ETQ0_CHTCT</name>
<dbReference type="EMBL" id="HF951689">
    <property type="protein sequence ID" value="CCW34930.1"/>
    <property type="molecule type" value="Genomic_DNA"/>
</dbReference>
<dbReference type="AlphaFoldDB" id="S0ETQ0"/>
<dbReference type="Proteomes" id="UP000014227">
    <property type="component" value="Chromosome I"/>
</dbReference>
<dbReference type="HOGENOM" id="CLU_878951_0_0_0"/>
<dbReference type="InParanoid" id="S0ETQ0"/>
<dbReference type="EC" id="3.1.3.25" evidence="2"/>
<dbReference type="eggNOG" id="COG0483">
    <property type="taxonomic scope" value="Bacteria"/>
</dbReference>
<organism evidence="2 3">
    <name type="scientific">Chthonomonas calidirosea (strain DSM 23976 / ICMP 18418 / T49)</name>
    <dbReference type="NCBI Taxonomy" id="1303518"/>
    <lineage>
        <taxon>Bacteria</taxon>
        <taxon>Bacillati</taxon>
        <taxon>Armatimonadota</taxon>
        <taxon>Chthonomonadia</taxon>
        <taxon>Chthonomonadales</taxon>
        <taxon>Chthonomonadaceae</taxon>
        <taxon>Chthonomonas</taxon>
    </lineage>
</organism>
<feature type="binding site" evidence="1">
    <location>
        <position position="87"/>
    </location>
    <ligand>
        <name>Mg(2+)</name>
        <dbReference type="ChEBI" id="CHEBI:18420"/>
        <label>1</label>
        <note>catalytic</note>
    </ligand>
</feature>
<evidence type="ECO:0000313" key="2">
    <source>
        <dbReference type="EMBL" id="CCW34930.1"/>
    </source>
</evidence>
<feature type="binding site" evidence="1">
    <location>
        <position position="89"/>
    </location>
    <ligand>
        <name>Mg(2+)</name>
        <dbReference type="ChEBI" id="CHEBI:18420"/>
        <label>1</label>
        <note>catalytic</note>
    </ligand>
</feature>
<dbReference type="STRING" id="454171.CP488_00046"/>
<protein>
    <submittedName>
        <fullName evidence="2">Archaeal fructose-1,6-bisphosphatase and related enzymes of inositol monophosphatase family</fullName>
        <ecNumber evidence="2">3.1.3.25</ecNumber>
    </submittedName>
</protein>
<feature type="binding site" evidence="1">
    <location>
        <position position="250"/>
    </location>
    <ligand>
        <name>Mg(2+)</name>
        <dbReference type="ChEBI" id="CHEBI:18420"/>
        <label>1</label>
        <note>catalytic</note>
    </ligand>
</feature>
<dbReference type="PATRIC" id="fig|1303518.3.peg.1131"/>
<dbReference type="Pfam" id="PF00459">
    <property type="entry name" value="Inositol_P"/>
    <property type="match status" value="1"/>
</dbReference>
<keyword evidence="3" id="KW-1185">Reference proteome</keyword>
<dbReference type="GO" id="GO:0008934">
    <property type="term" value="F:inositol monophosphate 1-phosphatase activity"/>
    <property type="evidence" value="ECO:0007669"/>
    <property type="project" value="TreeGrafter"/>
</dbReference>
<evidence type="ECO:0000313" key="3">
    <source>
        <dbReference type="Proteomes" id="UP000014227"/>
    </source>
</evidence>
<accession>S0ETQ0</accession>
<dbReference type="PRINTS" id="PR00377">
    <property type="entry name" value="IMPHPHTASES"/>
</dbReference>